<keyword evidence="2 3" id="KW-0808">Transferase</keyword>
<dbReference type="RefSeq" id="WP_115134477.1">
    <property type="nucleotide sequence ID" value="NZ_UGRS01000002.1"/>
</dbReference>
<dbReference type="GO" id="GO:0008713">
    <property type="term" value="F:ADP-heptose-lipopolysaccharide heptosyltransferase activity"/>
    <property type="evidence" value="ECO:0007669"/>
    <property type="project" value="TreeGrafter"/>
</dbReference>
<name>A0A378WVU5_9NEIS</name>
<dbReference type="PANTHER" id="PTHR30160:SF1">
    <property type="entry name" value="LIPOPOLYSACCHARIDE 1,2-N-ACETYLGLUCOSAMINETRANSFERASE-RELATED"/>
    <property type="match status" value="1"/>
</dbReference>
<dbReference type="PANTHER" id="PTHR30160">
    <property type="entry name" value="TETRAACYLDISACCHARIDE 4'-KINASE-RELATED"/>
    <property type="match status" value="1"/>
</dbReference>
<dbReference type="EMBL" id="UGRS01000002">
    <property type="protein sequence ID" value="SUA44453.1"/>
    <property type="molecule type" value="Genomic_DNA"/>
</dbReference>
<dbReference type="AlphaFoldDB" id="A0A378WVU5"/>
<keyword evidence="1" id="KW-0328">Glycosyltransferase</keyword>
<dbReference type="Pfam" id="PF01075">
    <property type="entry name" value="Glyco_transf_9"/>
    <property type="match status" value="1"/>
</dbReference>
<evidence type="ECO:0000256" key="1">
    <source>
        <dbReference type="ARBA" id="ARBA00022676"/>
    </source>
</evidence>
<gene>
    <name evidence="3" type="ORF">NCTC12229_01949</name>
</gene>
<dbReference type="Proteomes" id="UP000254055">
    <property type="component" value="Unassembled WGS sequence"/>
</dbReference>
<evidence type="ECO:0000313" key="4">
    <source>
        <dbReference type="Proteomes" id="UP000254055"/>
    </source>
</evidence>
<dbReference type="OrthoDB" id="5668871at2"/>
<evidence type="ECO:0000313" key="3">
    <source>
        <dbReference type="EMBL" id="SUA44453.1"/>
    </source>
</evidence>
<organism evidence="3 4">
    <name type="scientific">Neisseria zoodegmatis</name>
    <dbReference type="NCBI Taxonomy" id="326523"/>
    <lineage>
        <taxon>Bacteria</taxon>
        <taxon>Pseudomonadati</taxon>
        <taxon>Pseudomonadota</taxon>
        <taxon>Betaproteobacteria</taxon>
        <taxon>Neisseriales</taxon>
        <taxon>Neisseriaceae</taxon>
        <taxon>Neisseria</taxon>
    </lineage>
</organism>
<dbReference type="GO" id="GO:0005829">
    <property type="term" value="C:cytosol"/>
    <property type="evidence" value="ECO:0007669"/>
    <property type="project" value="TreeGrafter"/>
</dbReference>
<reference evidence="3 4" key="1">
    <citation type="submission" date="2018-06" db="EMBL/GenBank/DDBJ databases">
        <authorList>
            <consortium name="Pathogen Informatics"/>
            <person name="Doyle S."/>
        </authorList>
    </citation>
    <scope>NUCLEOTIDE SEQUENCE [LARGE SCALE GENOMIC DNA]</scope>
    <source>
        <strain evidence="3 4">NCTC12229</strain>
    </source>
</reference>
<dbReference type="GO" id="GO:0009244">
    <property type="term" value="P:lipopolysaccharide core region biosynthetic process"/>
    <property type="evidence" value="ECO:0007669"/>
    <property type="project" value="TreeGrafter"/>
</dbReference>
<dbReference type="InterPro" id="IPR051199">
    <property type="entry name" value="LPS_LOS_Heptosyltrfase"/>
</dbReference>
<evidence type="ECO:0000256" key="2">
    <source>
        <dbReference type="ARBA" id="ARBA00022679"/>
    </source>
</evidence>
<dbReference type="SUPFAM" id="SSF53756">
    <property type="entry name" value="UDP-Glycosyltransferase/glycogen phosphorylase"/>
    <property type="match status" value="1"/>
</dbReference>
<proteinExistence type="predicted"/>
<dbReference type="InterPro" id="IPR002201">
    <property type="entry name" value="Glyco_trans_9"/>
</dbReference>
<dbReference type="Gene3D" id="3.40.50.2000">
    <property type="entry name" value="Glycogen Phosphorylase B"/>
    <property type="match status" value="2"/>
</dbReference>
<protein>
    <submittedName>
        <fullName evidence="3">ADP-heptose--LPS heptosyltransferase II</fullName>
    </submittedName>
</protein>
<sequence length="360" mass="40568">MSLFKNLILRVFANKKPNVNFNFKNVSSVLIRPMGHSVGDTVAHIAYIRQLKTLYPNCKIGVFTNARSLPIYQCCRLIDVLLGDSFTTCLKNRKKWQIHLDFYETYNSTHIIKTGLLAPDINIIFGKGNKKYYNADNVKNYDFHCPPPPNVHIVTYLTTSIFNQYFPVGEPDVSLELSPQTLREADAYWLNGHDKKYRILLAPQGSEESRCIPASELAELLNGCDPKHIAQAQFVLCNTRNSQAYLEELKSLCRKDICLNLSPETSLSQYLSLVASSDMAICVDSGTVHLACAFKKPLLGFYANNPANISKWYPMPHKDVPSLMVVSDLPAPSKETRHFPLAEAIAWMNARFQESEAAKA</sequence>
<accession>A0A378WVU5</accession>